<name>A0A1N6CPH2_9SPHN</name>
<organism evidence="1 2">
    <name type="scientific">Parasphingorhabdus marina DSM 22363</name>
    <dbReference type="NCBI Taxonomy" id="1123272"/>
    <lineage>
        <taxon>Bacteria</taxon>
        <taxon>Pseudomonadati</taxon>
        <taxon>Pseudomonadota</taxon>
        <taxon>Alphaproteobacteria</taxon>
        <taxon>Sphingomonadales</taxon>
        <taxon>Sphingomonadaceae</taxon>
        <taxon>Parasphingorhabdus</taxon>
    </lineage>
</organism>
<evidence type="ECO:0000313" key="2">
    <source>
        <dbReference type="Proteomes" id="UP000185192"/>
    </source>
</evidence>
<accession>A0A1N6CPH2</accession>
<dbReference type="Proteomes" id="UP000185192">
    <property type="component" value="Unassembled WGS sequence"/>
</dbReference>
<evidence type="ECO:0008006" key="3">
    <source>
        <dbReference type="Google" id="ProtNLM"/>
    </source>
</evidence>
<protein>
    <recommendedName>
        <fullName evidence="3">Beta-barrel porin 2</fullName>
    </recommendedName>
</protein>
<keyword evidence="2" id="KW-1185">Reference proteome</keyword>
<dbReference type="AlphaFoldDB" id="A0A1N6CPH2"/>
<gene>
    <name evidence="1" type="ORF">SAMN02745824_0672</name>
</gene>
<evidence type="ECO:0000313" key="1">
    <source>
        <dbReference type="EMBL" id="SIN60470.1"/>
    </source>
</evidence>
<reference evidence="2" key="1">
    <citation type="submission" date="2016-11" db="EMBL/GenBank/DDBJ databases">
        <authorList>
            <person name="Varghese N."/>
            <person name="Submissions S."/>
        </authorList>
    </citation>
    <scope>NUCLEOTIDE SEQUENCE [LARGE SCALE GENOMIC DNA]</scope>
    <source>
        <strain evidence="2">DSM 22363</strain>
    </source>
</reference>
<dbReference type="EMBL" id="FSQW01000001">
    <property type="protein sequence ID" value="SIN60470.1"/>
    <property type="molecule type" value="Genomic_DNA"/>
</dbReference>
<dbReference type="SUPFAM" id="SSF56935">
    <property type="entry name" value="Porins"/>
    <property type="match status" value="1"/>
</dbReference>
<sequence length="387" mass="41663">MILSAPAFAETQFYTDVSLGAGWSSNPYLQNGPQESTISGSVTVIPRLVLTEDVTTFDLRGLARIEEFDEDLRTNTAYGLSASVAHSLSERTQLRAQAGFDGSIVGVNSGFFNPPDVINENFLPPVADDIGLNGTNQRRTSFQGGVGISHNISEVDSISLDVSATAVRFGDSVIQDEYNFFTQNVGYSRVLSETTSIGASVGLSQVNYLNQDQGDSNIISPSITFDQQIGPDFELSGAVGVSFARVDNGPLGKTNSTDFSGSFTLCRQGQTNNFCLSGSRQTLPSAFDGVRSQTSVGLGYTQKLSRKNDLSINAGYSRSSNPVLGPTQIATETLEYVRGSATFNHRFQDRITGFISVGYSDTYQRSISREANTQASIGIRVRFGNDQ</sequence>
<dbReference type="STRING" id="1123272.SAMN02745824_0672"/>
<proteinExistence type="predicted"/>